<dbReference type="PANTHER" id="PTHR11012">
    <property type="entry name" value="PROTEIN KINASE-LIKE DOMAIN-CONTAINING"/>
    <property type="match status" value="1"/>
</dbReference>
<evidence type="ECO:0000313" key="3">
    <source>
        <dbReference type="Proteomes" id="UP001381693"/>
    </source>
</evidence>
<evidence type="ECO:0000259" key="1">
    <source>
        <dbReference type="SMART" id="SM00587"/>
    </source>
</evidence>
<dbReference type="SUPFAM" id="SSF56112">
    <property type="entry name" value="Protein kinase-like (PK-like)"/>
    <property type="match status" value="1"/>
</dbReference>
<dbReference type="AlphaFoldDB" id="A0AAN9AB85"/>
<dbReference type="Pfam" id="PF02958">
    <property type="entry name" value="EcKL"/>
    <property type="match status" value="1"/>
</dbReference>
<evidence type="ECO:0000313" key="2">
    <source>
        <dbReference type="EMBL" id="KAK7081638.1"/>
    </source>
</evidence>
<proteinExistence type="predicted"/>
<name>A0AAN9AB85_HALRR</name>
<organism evidence="2 3">
    <name type="scientific">Halocaridina rubra</name>
    <name type="common">Hawaiian red shrimp</name>
    <dbReference type="NCBI Taxonomy" id="373956"/>
    <lineage>
        <taxon>Eukaryota</taxon>
        <taxon>Metazoa</taxon>
        <taxon>Ecdysozoa</taxon>
        <taxon>Arthropoda</taxon>
        <taxon>Crustacea</taxon>
        <taxon>Multicrustacea</taxon>
        <taxon>Malacostraca</taxon>
        <taxon>Eumalacostraca</taxon>
        <taxon>Eucarida</taxon>
        <taxon>Decapoda</taxon>
        <taxon>Pleocyemata</taxon>
        <taxon>Caridea</taxon>
        <taxon>Atyoidea</taxon>
        <taxon>Atyidae</taxon>
        <taxon>Halocaridina</taxon>
    </lineage>
</organism>
<keyword evidence="3" id="KW-1185">Reference proteome</keyword>
<sequence length="488" mass="56303">MLDVLLYSRRHHCYNILKVNKDLPCLVVVVRIFSEAVRNWTSKHQHRSISEVDLPRQTGETEMDDKVITESKGPYGLITEEHVKEALKEDRGPGAQMISWKIKDFTKKGDNFVSFVTSVSVVFREKGKTQSVSYIAKLNPCHNIKDFESFAERAYNKEALFYRDLLPELNTVLMSIGQPSLNFPKCFHFNLEKGKEFFLLEDLRRKGYKMTGMGFSGIDVAHTNLILREMARLHSASWLLQQRRPNEEVKDKYSFLKEEIFDPSYSGGQHINRIMKKGISITTDILEHVGGYEKILKWMEKNAVAIDLLQKMVQSSPPFDVVCHGDAHANNALFRYNDLGEPEEVMLLDLQINRFASLATDINYLLFLNLEGEVRKTNLNSFLETYFTSFDDIATKSGRKTPFTFQELKREFHSKHKFALAVFMSACQLFVSQDHEMPDPADFFGVPTPDTTAEAKVKYLESFEKNDQLRKKFLAVFDEMNMEGVFDD</sequence>
<accession>A0AAN9AB85</accession>
<dbReference type="Proteomes" id="UP001381693">
    <property type="component" value="Unassembled WGS sequence"/>
</dbReference>
<dbReference type="PANTHER" id="PTHR11012:SF8">
    <property type="entry name" value="JUVENILE HORMONE-INDUCIBLE PROTEIN 26"/>
    <property type="match status" value="1"/>
</dbReference>
<dbReference type="InterPro" id="IPR015897">
    <property type="entry name" value="CHK_kinase-like"/>
</dbReference>
<reference evidence="2 3" key="1">
    <citation type="submission" date="2023-11" db="EMBL/GenBank/DDBJ databases">
        <title>Halocaridina rubra genome assembly.</title>
        <authorList>
            <person name="Smith C."/>
        </authorList>
    </citation>
    <scope>NUCLEOTIDE SEQUENCE [LARGE SCALE GENOMIC DNA]</scope>
    <source>
        <strain evidence="2">EP-1</strain>
        <tissue evidence="2">Whole</tissue>
    </source>
</reference>
<dbReference type="Gene3D" id="3.90.1200.10">
    <property type="match status" value="1"/>
</dbReference>
<dbReference type="EMBL" id="JAXCGZ010004598">
    <property type="protein sequence ID" value="KAK7081638.1"/>
    <property type="molecule type" value="Genomic_DNA"/>
</dbReference>
<dbReference type="InterPro" id="IPR004119">
    <property type="entry name" value="EcKL"/>
</dbReference>
<dbReference type="SMART" id="SM00587">
    <property type="entry name" value="CHK"/>
    <property type="match status" value="1"/>
</dbReference>
<comment type="caution">
    <text evidence="2">The sequence shown here is derived from an EMBL/GenBank/DDBJ whole genome shotgun (WGS) entry which is preliminary data.</text>
</comment>
<feature type="domain" description="CHK kinase-like" evidence="1">
    <location>
        <begin position="198"/>
        <end position="396"/>
    </location>
</feature>
<protein>
    <recommendedName>
        <fullName evidence="1">CHK kinase-like domain-containing protein</fullName>
    </recommendedName>
</protein>
<gene>
    <name evidence="2" type="ORF">SK128_004889</name>
</gene>
<dbReference type="InterPro" id="IPR011009">
    <property type="entry name" value="Kinase-like_dom_sf"/>
</dbReference>